<evidence type="ECO:0000313" key="2">
    <source>
        <dbReference type="Proteomes" id="UP001344447"/>
    </source>
</evidence>
<keyword evidence="2" id="KW-1185">Reference proteome</keyword>
<comment type="caution">
    <text evidence="1">The sequence shown here is derived from an EMBL/GenBank/DDBJ whole genome shotgun (WGS) entry which is preliminary data.</text>
</comment>
<evidence type="ECO:0000313" key="1">
    <source>
        <dbReference type="EMBL" id="KAK5583733.1"/>
    </source>
</evidence>
<dbReference type="Proteomes" id="UP001344447">
    <property type="component" value="Unassembled WGS sequence"/>
</dbReference>
<gene>
    <name evidence="1" type="ORF">RB653_005331</name>
</gene>
<proteinExistence type="predicted"/>
<dbReference type="EMBL" id="JAVFKY010000001">
    <property type="protein sequence ID" value="KAK5583733.1"/>
    <property type="molecule type" value="Genomic_DNA"/>
</dbReference>
<protein>
    <submittedName>
        <fullName evidence="1">Uncharacterized protein</fullName>
    </submittedName>
</protein>
<accession>A0AAN7U790</accession>
<organism evidence="1 2">
    <name type="scientific">Dictyostelium firmibasis</name>
    <dbReference type="NCBI Taxonomy" id="79012"/>
    <lineage>
        <taxon>Eukaryota</taxon>
        <taxon>Amoebozoa</taxon>
        <taxon>Evosea</taxon>
        <taxon>Eumycetozoa</taxon>
        <taxon>Dictyostelia</taxon>
        <taxon>Dictyosteliales</taxon>
        <taxon>Dictyosteliaceae</taxon>
        <taxon>Dictyostelium</taxon>
    </lineage>
</organism>
<dbReference type="AlphaFoldDB" id="A0AAN7U790"/>
<sequence>MNTYDNNNEIKHISNKWIFEKEDLIIESRVITGTIPEDILIFVNGQPTKRVVFEKTSLVCSFSYKNDRFTVTPPHVLSKDSQRRLYRNGVDVLNGEQFEYNEHKYIFKIVAASALMIPLFPLIVAKAISVHQDKVIHVTKDYSKSNNDNILYQQTKFVFVDKKFNFLQQTSDVETFNTENIFNNNNNINNNNNDANSINYIDSR</sequence>
<name>A0AAN7U790_9MYCE</name>
<reference evidence="1 2" key="1">
    <citation type="submission" date="2023-11" db="EMBL/GenBank/DDBJ databases">
        <title>Dfirmibasis_genome.</title>
        <authorList>
            <person name="Edelbroek B."/>
            <person name="Kjellin J."/>
            <person name="Jerlstrom-Hultqvist J."/>
            <person name="Soderbom F."/>
        </authorList>
    </citation>
    <scope>NUCLEOTIDE SEQUENCE [LARGE SCALE GENOMIC DNA]</scope>
    <source>
        <strain evidence="1 2">TNS-C-14</strain>
    </source>
</reference>